<name>A0A7C9IG61_9RHOB</name>
<dbReference type="PANTHER" id="PTHR47354:SF6">
    <property type="entry name" value="NADH OXIDOREDUCTASE HCR"/>
    <property type="match status" value="1"/>
</dbReference>
<evidence type="ECO:0000313" key="10">
    <source>
        <dbReference type="EMBL" id="MXQ08104.1"/>
    </source>
</evidence>
<dbReference type="InterPro" id="IPR039261">
    <property type="entry name" value="FNR_nucleotide-bd"/>
</dbReference>
<keyword evidence="11" id="KW-1185">Reference proteome</keyword>
<dbReference type="AlphaFoldDB" id="A0A7C9IG61"/>
<keyword evidence="4" id="KW-0479">Metal-binding</keyword>
<evidence type="ECO:0000256" key="3">
    <source>
        <dbReference type="ARBA" id="ARBA00022714"/>
    </source>
</evidence>
<protein>
    <submittedName>
        <fullName evidence="10">Flavodoxin reductase</fullName>
    </submittedName>
</protein>
<keyword evidence="6" id="KW-0560">Oxidoreductase</keyword>
<dbReference type="PROSITE" id="PS51384">
    <property type="entry name" value="FAD_FR"/>
    <property type="match status" value="1"/>
</dbReference>
<dbReference type="SUPFAM" id="SSF63380">
    <property type="entry name" value="Riboflavin synthase domain-like"/>
    <property type="match status" value="1"/>
</dbReference>
<evidence type="ECO:0000256" key="5">
    <source>
        <dbReference type="ARBA" id="ARBA00022827"/>
    </source>
</evidence>
<dbReference type="GO" id="GO:0016491">
    <property type="term" value="F:oxidoreductase activity"/>
    <property type="evidence" value="ECO:0007669"/>
    <property type="project" value="UniProtKB-KW"/>
</dbReference>
<evidence type="ECO:0000256" key="4">
    <source>
        <dbReference type="ARBA" id="ARBA00022723"/>
    </source>
</evidence>
<dbReference type="PANTHER" id="PTHR47354">
    <property type="entry name" value="NADH OXIDOREDUCTASE HCR"/>
    <property type="match status" value="1"/>
</dbReference>
<sequence length="221" mass="24236">MTHRLTLLETVPLTPDVKTYIFDKPDGYSFTPGQATEMALDRDGWRDEKRPFTFTSDPDAGILSFTIKSYPDHDGVTEKLPGLVPGDSVLIDDAWGAIEDKGPGVFIAGGAGITPFLGILRHRERHGSLKGCHLIFANRAPEDIILRPLWETLPDLKTTFVVAEGARDGLRKGQVDGSLLDDVVDDFSGRFYLCGPPPMEDAVAELLSERGVSEGNLIREE</sequence>
<keyword evidence="7" id="KW-0408">Iron</keyword>
<dbReference type="Gene3D" id="3.40.50.80">
    <property type="entry name" value="Nucleotide-binding domain of ferredoxin-NADP reductase (FNR) module"/>
    <property type="match status" value="1"/>
</dbReference>
<evidence type="ECO:0000313" key="11">
    <source>
        <dbReference type="Proteomes" id="UP000480350"/>
    </source>
</evidence>
<dbReference type="PRINTS" id="PR00410">
    <property type="entry name" value="PHEHYDRXLASE"/>
</dbReference>
<reference evidence="10 11" key="1">
    <citation type="submission" date="2019-12" db="EMBL/GenBank/DDBJ databases">
        <authorList>
            <person name="Lee S.D."/>
        </authorList>
    </citation>
    <scope>NUCLEOTIDE SEQUENCE [LARGE SCALE GENOMIC DNA]</scope>
    <source>
        <strain evidence="10 11">GH1-50</strain>
    </source>
</reference>
<keyword evidence="5" id="KW-0274">FAD</keyword>
<dbReference type="Pfam" id="PF00175">
    <property type="entry name" value="NAD_binding_1"/>
    <property type="match status" value="1"/>
</dbReference>
<keyword evidence="3" id="KW-0001">2Fe-2S</keyword>
<evidence type="ECO:0000256" key="1">
    <source>
        <dbReference type="ARBA" id="ARBA00001974"/>
    </source>
</evidence>
<dbReference type="EMBL" id="WUPT01000002">
    <property type="protein sequence ID" value="MXQ08104.1"/>
    <property type="molecule type" value="Genomic_DNA"/>
</dbReference>
<gene>
    <name evidence="10" type="ORF">GQ651_09645</name>
</gene>
<dbReference type="InterPro" id="IPR017927">
    <property type="entry name" value="FAD-bd_FR_type"/>
</dbReference>
<dbReference type="InterPro" id="IPR017938">
    <property type="entry name" value="Riboflavin_synthase-like_b-brl"/>
</dbReference>
<evidence type="ECO:0000256" key="6">
    <source>
        <dbReference type="ARBA" id="ARBA00023002"/>
    </source>
</evidence>
<dbReference type="InterPro" id="IPR050415">
    <property type="entry name" value="MRET"/>
</dbReference>
<dbReference type="GO" id="GO:0051537">
    <property type="term" value="F:2 iron, 2 sulfur cluster binding"/>
    <property type="evidence" value="ECO:0007669"/>
    <property type="project" value="UniProtKB-KW"/>
</dbReference>
<organism evidence="10 11">
    <name type="scientific">Kangsaoukella pontilimi</name>
    <dbReference type="NCBI Taxonomy" id="2691042"/>
    <lineage>
        <taxon>Bacteria</taxon>
        <taxon>Pseudomonadati</taxon>
        <taxon>Pseudomonadota</taxon>
        <taxon>Alphaproteobacteria</taxon>
        <taxon>Rhodobacterales</taxon>
        <taxon>Paracoccaceae</taxon>
        <taxon>Kangsaoukella</taxon>
    </lineage>
</organism>
<evidence type="ECO:0000256" key="8">
    <source>
        <dbReference type="ARBA" id="ARBA00023014"/>
    </source>
</evidence>
<accession>A0A7C9IG61</accession>
<comment type="cofactor">
    <cofactor evidence="1">
        <name>FAD</name>
        <dbReference type="ChEBI" id="CHEBI:57692"/>
    </cofactor>
</comment>
<dbReference type="InterPro" id="IPR001433">
    <property type="entry name" value="OxRdtase_FAD/NAD-bd"/>
</dbReference>
<dbReference type="GO" id="GO:0046872">
    <property type="term" value="F:metal ion binding"/>
    <property type="evidence" value="ECO:0007669"/>
    <property type="project" value="UniProtKB-KW"/>
</dbReference>
<keyword evidence="8" id="KW-0411">Iron-sulfur</keyword>
<reference evidence="10 11" key="2">
    <citation type="submission" date="2020-03" db="EMBL/GenBank/DDBJ databases">
        <title>Kangsaoukella pontilimi gen. nov., sp. nov., a new member of the family Rhodobacteraceae isolated from a tidal mudflat.</title>
        <authorList>
            <person name="Kim I.S."/>
        </authorList>
    </citation>
    <scope>NUCLEOTIDE SEQUENCE [LARGE SCALE GENOMIC DNA]</scope>
    <source>
        <strain evidence="10 11">GH1-50</strain>
    </source>
</reference>
<proteinExistence type="predicted"/>
<dbReference type="CDD" id="cd06196">
    <property type="entry name" value="FNR_like_1"/>
    <property type="match status" value="1"/>
</dbReference>
<dbReference type="Proteomes" id="UP000480350">
    <property type="component" value="Unassembled WGS sequence"/>
</dbReference>
<evidence type="ECO:0000256" key="2">
    <source>
        <dbReference type="ARBA" id="ARBA00022630"/>
    </source>
</evidence>
<dbReference type="SUPFAM" id="SSF52343">
    <property type="entry name" value="Ferredoxin reductase-like, C-terminal NADP-linked domain"/>
    <property type="match status" value="1"/>
</dbReference>
<feature type="domain" description="FAD-binding FR-type" evidence="9">
    <location>
        <begin position="1"/>
        <end position="101"/>
    </location>
</feature>
<evidence type="ECO:0000256" key="7">
    <source>
        <dbReference type="ARBA" id="ARBA00023004"/>
    </source>
</evidence>
<keyword evidence="2" id="KW-0285">Flavoprotein</keyword>
<comment type="caution">
    <text evidence="10">The sequence shown here is derived from an EMBL/GenBank/DDBJ whole genome shotgun (WGS) entry which is preliminary data.</text>
</comment>
<evidence type="ECO:0000259" key="9">
    <source>
        <dbReference type="PROSITE" id="PS51384"/>
    </source>
</evidence>
<dbReference type="RefSeq" id="WP_160764052.1">
    <property type="nucleotide sequence ID" value="NZ_WUPT01000002.1"/>
</dbReference>
<dbReference type="Gene3D" id="2.40.30.10">
    <property type="entry name" value="Translation factors"/>
    <property type="match status" value="1"/>
</dbReference>